<organism evidence="2 3">
    <name type="scientific">Massilia timonae</name>
    <dbReference type="NCBI Taxonomy" id="47229"/>
    <lineage>
        <taxon>Bacteria</taxon>
        <taxon>Pseudomonadati</taxon>
        <taxon>Pseudomonadota</taxon>
        <taxon>Betaproteobacteria</taxon>
        <taxon>Burkholderiales</taxon>
        <taxon>Oxalobacteraceae</taxon>
        <taxon>Telluria group</taxon>
        <taxon>Massilia</taxon>
    </lineage>
</organism>
<name>A0A1S2N319_9BURK</name>
<proteinExistence type="predicted"/>
<feature type="signal peptide" evidence="1">
    <location>
        <begin position="1"/>
        <end position="23"/>
    </location>
</feature>
<dbReference type="AlphaFoldDB" id="A0A1S2N319"/>
<feature type="chain" id="PRO_5013249775" description="Lipoprotein" evidence="1">
    <location>
        <begin position="24"/>
        <end position="215"/>
    </location>
</feature>
<accession>A0A1S2N319</accession>
<evidence type="ECO:0000313" key="2">
    <source>
        <dbReference type="EMBL" id="OIJ39488.1"/>
    </source>
</evidence>
<sequence>MHRLPATLGIAISAILTALPAHAACDNYPQELATRVSADQALRKRLDYSRMDSPDQKKLMQQMGIVDRANTAWLKALFEQCGFPDKDKHGEKAQGNAWLLVQHADHDVAFQKYTLSLLEKTAAQRGEPVRPSFAYLADRVAVAEQRPQLYGTQLMAPAEQPCNFDFNTMDDREKVEARRAALGLPPLDIYKEIVLENANCVPSSASESGSPPDRH</sequence>
<dbReference type="Pfam" id="PF20329">
    <property type="entry name" value="DUF6624"/>
    <property type="match status" value="1"/>
</dbReference>
<dbReference type="EMBL" id="JRYB01000001">
    <property type="protein sequence ID" value="OIJ39488.1"/>
    <property type="molecule type" value="Genomic_DNA"/>
</dbReference>
<evidence type="ECO:0000313" key="3">
    <source>
        <dbReference type="Proteomes" id="UP000180246"/>
    </source>
</evidence>
<comment type="caution">
    <text evidence="2">The sequence shown here is derived from an EMBL/GenBank/DDBJ whole genome shotgun (WGS) entry which is preliminary data.</text>
</comment>
<reference evidence="2 3" key="1">
    <citation type="submission" date="2014-10" db="EMBL/GenBank/DDBJ databases">
        <authorList>
            <person name="Seo M.-J."/>
            <person name="Seok Y.J."/>
            <person name="Cha I.-T."/>
        </authorList>
    </citation>
    <scope>NUCLEOTIDE SEQUENCE [LARGE SCALE GENOMIC DNA]</scope>
    <source>
        <strain evidence="2 3">NEU</strain>
    </source>
</reference>
<dbReference type="RefSeq" id="WP_143054478.1">
    <property type="nucleotide sequence ID" value="NZ_JRYB01000001.1"/>
</dbReference>
<evidence type="ECO:0008006" key="4">
    <source>
        <dbReference type="Google" id="ProtNLM"/>
    </source>
</evidence>
<gene>
    <name evidence="2" type="ORF">LO55_1469</name>
</gene>
<dbReference type="InterPro" id="IPR046732">
    <property type="entry name" value="DUF6624"/>
</dbReference>
<keyword evidence="1" id="KW-0732">Signal</keyword>
<protein>
    <recommendedName>
        <fullName evidence="4">Lipoprotein</fullName>
    </recommendedName>
</protein>
<evidence type="ECO:0000256" key="1">
    <source>
        <dbReference type="SAM" id="SignalP"/>
    </source>
</evidence>
<dbReference type="Proteomes" id="UP000180246">
    <property type="component" value="Unassembled WGS sequence"/>
</dbReference>